<evidence type="ECO:0000313" key="1">
    <source>
        <dbReference type="EMBL" id="MFC3284961.1"/>
    </source>
</evidence>
<keyword evidence="2" id="KW-1185">Reference proteome</keyword>
<protein>
    <submittedName>
        <fullName evidence="1">Metallophosphoesterase family protein</fullName>
    </submittedName>
</protein>
<name>A0ABV7LS43_9GAMM</name>
<dbReference type="SUPFAM" id="SSF56300">
    <property type="entry name" value="Metallo-dependent phosphatases"/>
    <property type="match status" value="1"/>
</dbReference>
<accession>A0ABV7LS43</accession>
<evidence type="ECO:0000313" key="2">
    <source>
        <dbReference type="Proteomes" id="UP001595579"/>
    </source>
</evidence>
<dbReference type="Gene3D" id="3.60.21.10">
    <property type="match status" value="1"/>
</dbReference>
<gene>
    <name evidence="1" type="ORF">ACFOEV_15275</name>
</gene>
<organism evidence="1 2">
    <name type="scientific">Litchfieldella rifensis</name>
    <dbReference type="NCBI Taxonomy" id="762643"/>
    <lineage>
        <taxon>Bacteria</taxon>
        <taxon>Pseudomonadati</taxon>
        <taxon>Pseudomonadota</taxon>
        <taxon>Gammaproteobacteria</taxon>
        <taxon>Oceanospirillales</taxon>
        <taxon>Halomonadaceae</taxon>
        <taxon>Litchfieldella</taxon>
    </lineage>
</organism>
<dbReference type="InterPro" id="IPR029052">
    <property type="entry name" value="Metallo-depent_PP-like"/>
</dbReference>
<dbReference type="Proteomes" id="UP001595579">
    <property type="component" value="Unassembled WGS sequence"/>
</dbReference>
<dbReference type="RefSeq" id="WP_386775443.1">
    <property type="nucleotide sequence ID" value="NZ_JBHRUG010000029.1"/>
</dbReference>
<proteinExistence type="predicted"/>
<comment type="caution">
    <text evidence="1">The sequence shown here is derived from an EMBL/GenBank/DDBJ whole genome shotgun (WGS) entry which is preliminary data.</text>
</comment>
<dbReference type="EMBL" id="JBHRUG010000029">
    <property type="protein sequence ID" value="MFC3284961.1"/>
    <property type="molecule type" value="Genomic_DNA"/>
</dbReference>
<reference evidence="2" key="1">
    <citation type="journal article" date="2019" name="Int. J. Syst. Evol. Microbiol.">
        <title>The Global Catalogue of Microorganisms (GCM) 10K type strain sequencing project: providing services to taxonomists for standard genome sequencing and annotation.</title>
        <authorList>
            <consortium name="The Broad Institute Genomics Platform"/>
            <consortium name="The Broad Institute Genome Sequencing Center for Infectious Disease"/>
            <person name="Wu L."/>
            <person name="Ma J."/>
        </authorList>
    </citation>
    <scope>NUCLEOTIDE SEQUENCE [LARGE SCALE GENOMIC DNA]</scope>
    <source>
        <strain evidence="2">CECT 7698</strain>
    </source>
</reference>
<sequence length="322" mass="35538">MTLDHSVVARGRHCPLAYRYDPTDVSAAPESSVADVLYVIGGLYGNPVALETIEAMAEVERSEGRRVELIFNGDFHWFDTDPAIFWALNDRVMRHTALLGNVEFELVDTHPGAGCGCVYPDHVDDGVVERSNRIMARLQGVAAECHEQVAELRKLPRYRCLELAGQRVAIVHGDPESLAGWGLALEALRDHAHHATLQHWFERMGVSVIAGTHTCLPTLWHEGERAIINNGSAGMGNLRDDSRGLISRIAVDSSHPDALVRSRAGALTVELLPVAFDIEAWQALFSRWWPDGSDAALSYGKRIRGGTRLDIEQAHLDLDTSR</sequence>